<dbReference type="SUPFAM" id="SSF49899">
    <property type="entry name" value="Concanavalin A-like lectins/glucanases"/>
    <property type="match status" value="1"/>
</dbReference>
<dbReference type="InterPro" id="IPR013320">
    <property type="entry name" value="ConA-like_dom_sf"/>
</dbReference>
<dbReference type="CDD" id="cd00063">
    <property type="entry name" value="FN3"/>
    <property type="match status" value="2"/>
</dbReference>
<dbReference type="SUPFAM" id="SSF49265">
    <property type="entry name" value="Fibronectin type III"/>
    <property type="match status" value="2"/>
</dbReference>
<feature type="domain" description="Fibronectin type-III" evidence="1">
    <location>
        <begin position="1270"/>
        <end position="1360"/>
    </location>
</feature>
<proteinExistence type="predicted"/>
<dbReference type="Pfam" id="PF06439">
    <property type="entry name" value="3keto-disac_hyd"/>
    <property type="match status" value="1"/>
</dbReference>
<keyword evidence="3" id="KW-1185">Reference proteome</keyword>
<name>A0ABM9BQI4_9BACL</name>
<accession>A0ABM9BQI4</accession>
<protein>
    <recommendedName>
        <fullName evidence="1">Fibronectin type-III domain-containing protein</fullName>
    </recommendedName>
</protein>
<evidence type="ECO:0000259" key="1">
    <source>
        <dbReference type="PROSITE" id="PS50853"/>
    </source>
</evidence>
<dbReference type="InterPro" id="IPR003961">
    <property type="entry name" value="FN3_dom"/>
</dbReference>
<dbReference type="RefSeq" id="WP_236284129.1">
    <property type="nucleotide sequence ID" value="NZ_CAKMMW010000001.1"/>
</dbReference>
<dbReference type="Gene3D" id="2.60.40.10">
    <property type="entry name" value="Immunoglobulins"/>
    <property type="match status" value="2"/>
</dbReference>
<dbReference type="EMBL" id="CAKMMW010000001">
    <property type="protein sequence ID" value="CAH1192419.1"/>
    <property type="molecule type" value="Genomic_DNA"/>
</dbReference>
<reference evidence="2" key="1">
    <citation type="submission" date="2022-01" db="EMBL/GenBank/DDBJ databases">
        <authorList>
            <person name="Criscuolo A."/>
        </authorList>
    </citation>
    <scope>NUCLEOTIDE SEQUENCE</scope>
    <source>
        <strain evidence="2">CIP111891</strain>
    </source>
</reference>
<feature type="domain" description="Fibronectin type-III" evidence="1">
    <location>
        <begin position="1001"/>
        <end position="1088"/>
    </location>
</feature>
<dbReference type="InterPro" id="IPR017853">
    <property type="entry name" value="GH"/>
</dbReference>
<dbReference type="InterPro" id="IPR036116">
    <property type="entry name" value="FN3_sf"/>
</dbReference>
<dbReference type="SMART" id="SM00060">
    <property type="entry name" value="FN3"/>
    <property type="match status" value="2"/>
</dbReference>
<dbReference type="SUPFAM" id="SSF51445">
    <property type="entry name" value="(Trans)glycosidases"/>
    <property type="match status" value="1"/>
</dbReference>
<comment type="caution">
    <text evidence="2">The sequence shown here is derived from an EMBL/GenBank/DDBJ whole genome shotgun (WGS) entry which is preliminary data.</text>
</comment>
<gene>
    <name evidence="2" type="ORF">PAECIP111891_00291</name>
</gene>
<dbReference type="Pfam" id="PF00041">
    <property type="entry name" value="fn3"/>
    <property type="match status" value="2"/>
</dbReference>
<dbReference type="Gene3D" id="2.60.120.560">
    <property type="entry name" value="Exo-inulinase, domain 1"/>
    <property type="match status" value="3"/>
</dbReference>
<dbReference type="Gene3D" id="3.20.20.80">
    <property type="entry name" value="Glycosidases"/>
    <property type="match status" value="1"/>
</dbReference>
<dbReference type="InterPro" id="IPR013783">
    <property type="entry name" value="Ig-like_fold"/>
</dbReference>
<dbReference type="InterPro" id="IPR010496">
    <property type="entry name" value="AL/BT2_dom"/>
</dbReference>
<evidence type="ECO:0000313" key="3">
    <source>
        <dbReference type="Proteomes" id="UP000838821"/>
    </source>
</evidence>
<dbReference type="Proteomes" id="UP000838821">
    <property type="component" value="Unassembled WGS sequence"/>
</dbReference>
<evidence type="ECO:0000313" key="2">
    <source>
        <dbReference type="EMBL" id="CAH1192419.1"/>
    </source>
</evidence>
<organism evidence="2 3">
    <name type="scientific">Paenibacillus allorhizoplanae</name>
    <dbReference type="NCBI Taxonomy" id="2905648"/>
    <lineage>
        <taxon>Bacteria</taxon>
        <taxon>Bacillati</taxon>
        <taxon>Bacillota</taxon>
        <taxon>Bacilli</taxon>
        <taxon>Bacillales</taxon>
        <taxon>Paenibacillaceae</taxon>
        <taxon>Paenibacillus</taxon>
    </lineage>
</organism>
<sequence length="1537" mass="168054">MTYKSIRRRLTVLLIFTMVLSVIGSGGILGYAPTAQAADVWKPMDTEPMTVPGSAVDLSGLNDAPAGKYGFIQQGADGEYTFEQAPQKKVKLYGANITWNMFYGSHDDADQTADRLARLGYNAVRIHAQDAMADWVQGIFIQNGSTTPQLHVDRLDRLEYFIAKLKSKGIYVTIDIFHLYDFKNIPGLGEYADGTKSPYLLPLLPQALDMWKAIADTWLSHVNPYTGLPLKHDPVLIGVSPWNESLLLNMSLSGMKVPLRDYMLQDFNQYLESIDKPQIYSFPGNYWDAAGDVKDQLSAYYSNKTIHVSNAMRAYLKEDLGVKAPIGGLNYIYSPNVNYWRDQASDVYETHAYYQFSNNRFTDSNGSGYQYNPLKEPRLSMAFNSTTIANYPKDWPTDTNFGSYYPALSLRQPYAKPFVLTEFQDTQPVKGREDIGIFNGAVGAYQGWDMMNRYSFGVNIGDAYKNMKLGAPEEFSIVGDPLAIMSEAEAALLFRTGAIQAASPKFVFVWDRTWSRDKAAASEGDAYLTNMMYIPHLFKTVSVYGDKPNVPLTVYKITPDNTPEQIASGNLPEANKLPISSSMSNRQMAELFIHSLDDANKKAEMLAALSQNKLLSDTGELTFDLNLDTYFVNTPKVIAAAGTMNNHTFALGQTTVTGDVDKGTFFASSLDGNALKDSDRMLLVYTTDVAATGEQYVSLPSGEIKYYKGTLPTLVKQQRAKFTLTTNKPAGGFKAYKLALNGARLQEIPVTVNGQVVSVTLDTDEGLAFELVYDPLYSTDFESGAAEWTTVKGNFGIQTESNGNHVYRTTKQSTSVVSQTYGTDYFVESDVRITSFKDTIGLLARYVNQGKYYSFTYDALLGKASIERQNNDQTIVLQSTSGLAMPLDVMNKLRFDVAGNHLNGYINGQLVVTATDSTIANGSAGILTKDLVLPAGFPFGAASQQWLATLGSAIKGYLNEGVTSSNGSFLTKLLEIVKRVMGPVSYDNFLVAYRDLTAPSIPSNVTATPLSSYEISLSWTPSTDNERVAGYIIYRDGQEIASVNGMSTSYVDTGLSLGTTYAYTMKAFDPANNHSNVTSNVLATTKSSLLEDNFETGSANGWSVVSSWGTFAVVTDGSTKAYLSDNTDKGATKSVAGQSSWTDYRIEAKAKMDQTKGRIGLVARFVDYNNYYSMTYESYTQKVYLSKVQNGNITDLAVSAAITPLAAGTYHTLRFTMSGNTLQGYVNGQLLAIATDNAFPAGKIGVYTHLLKGYFDDIVVNLVPHPDLTPPTSPTGLTAAALSSTEVALSWSQSSDDTGVTSYAIYRDQQLIGTVNGAVNTYKDTGLNRATTYHYTVKALDAANNQSEASSETVVTTNSTLLTNNFESGNALGWSVVSSWGNYSVVSDVYGSKAYLSDNADKGGTKSVAGTSTWTNYSVEAKGKMETGNGRMGLVARFIDYNNYYSMSYDTFTKKVYISKLQNGVQTDLAISAAITPLTTGTYHTLRFTAIGNTLQAYVNGNPILTATDSTFSAGKIGVYTHLLKVYFDDVEVRLAP</sequence>
<dbReference type="PROSITE" id="PS50853">
    <property type="entry name" value="FN3"/>
    <property type="match status" value="2"/>
</dbReference>